<dbReference type="Proteomes" id="UP001433508">
    <property type="component" value="Unassembled WGS sequence"/>
</dbReference>
<reference evidence="2" key="1">
    <citation type="journal article" date="2024" name="Front. Bioeng. Biotechnol.">
        <title>Genome-scale model development and genomic sequencing of the oleaginous clade Lipomyces.</title>
        <authorList>
            <person name="Czajka J.J."/>
            <person name="Han Y."/>
            <person name="Kim J."/>
            <person name="Mondo S.J."/>
            <person name="Hofstad B.A."/>
            <person name="Robles A."/>
            <person name="Haridas S."/>
            <person name="Riley R."/>
            <person name="LaButti K."/>
            <person name="Pangilinan J."/>
            <person name="Andreopoulos W."/>
            <person name="Lipzen A."/>
            <person name="Yan J."/>
            <person name="Wang M."/>
            <person name="Ng V."/>
            <person name="Grigoriev I.V."/>
            <person name="Spatafora J.W."/>
            <person name="Magnuson J.K."/>
            <person name="Baker S.E."/>
            <person name="Pomraning K.R."/>
        </authorList>
    </citation>
    <scope>NUCLEOTIDE SEQUENCE [LARGE SCALE GENOMIC DNA]</scope>
    <source>
        <strain evidence="2">CBS 7786</strain>
    </source>
</reference>
<sequence length="178" mass="20412">KNFCYPHTAQRHQEHIMESILNFGLQTKVIGCVSDNEEATVQGIRTMKAQLERDYKNSSFNALRCAVHSLQLSLKSVFRACCDQLTLARDLVILAKNSPKFAQRIAEISETIVEDVEDNGVDSFHGHVTLKLDTETRWNSTYAMFISLLRMRKPLEELFSEFSTDRSIPKAWKRCIIS</sequence>
<keyword evidence="2" id="KW-1185">Reference proteome</keyword>
<organism evidence="1 2">
    <name type="scientific">Lipomyces kononenkoae</name>
    <name type="common">Yeast</name>
    <dbReference type="NCBI Taxonomy" id="34357"/>
    <lineage>
        <taxon>Eukaryota</taxon>
        <taxon>Fungi</taxon>
        <taxon>Dikarya</taxon>
        <taxon>Ascomycota</taxon>
        <taxon>Saccharomycotina</taxon>
        <taxon>Lipomycetes</taxon>
        <taxon>Lipomycetales</taxon>
        <taxon>Lipomycetaceae</taxon>
        <taxon>Lipomyces</taxon>
    </lineage>
</organism>
<dbReference type="EMBL" id="MU971338">
    <property type="protein sequence ID" value="KAK9240696.1"/>
    <property type="molecule type" value="Genomic_DNA"/>
</dbReference>
<evidence type="ECO:0000313" key="2">
    <source>
        <dbReference type="Proteomes" id="UP001433508"/>
    </source>
</evidence>
<evidence type="ECO:0000313" key="1">
    <source>
        <dbReference type="EMBL" id="KAK9240696.1"/>
    </source>
</evidence>
<proteinExistence type="predicted"/>
<feature type="non-terminal residue" evidence="1">
    <location>
        <position position="1"/>
    </location>
</feature>
<comment type="caution">
    <text evidence="1">The sequence shown here is derived from an EMBL/GenBank/DDBJ whole genome shotgun (WGS) entry which is preliminary data.</text>
</comment>
<feature type="non-terminal residue" evidence="1">
    <location>
        <position position="178"/>
    </location>
</feature>
<name>A0ACC3TAQ3_LIPKO</name>
<protein>
    <submittedName>
        <fullName evidence="1">Uncharacterized protein</fullName>
    </submittedName>
</protein>
<gene>
    <name evidence="1" type="ORF">V1525DRAFT_394682</name>
</gene>
<accession>A0ACC3TAQ3</accession>